<dbReference type="Proteomes" id="UP000033140">
    <property type="component" value="Unassembled WGS sequence"/>
</dbReference>
<keyword evidence="8" id="KW-1133">Transmembrane helix</keyword>
<evidence type="ECO:0000256" key="8">
    <source>
        <dbReference type="SAM" id="Phobius"/>
    </source>
</evidence>
<keyword evidence="6 8" id="KW-0472">Membrane</keyword>
<dbReference type="PANTHER" id="PTHR12289">
    <property type="entry name" value="METAXIN RELATED"/>
    <property type="match status" value="1"/>
</dbReference>
<gene>
    <name evidence="11" type="ORF">G7K_5425-t1</name>
</gene>
<proteinExistence type="predicted"/>
<reference evidence="11 12" key="1">
    <citation type="journal article" date="2011" name="J. Gen. Appl. Microbiol.">
        <title>Draft genome sequencing of the enigmatic yeast Saitoella complicata.</title>
        <authorList>
            <person name="Nishida H."/>
            <person name="Hamamoto M."/>
            <person name="Sugiyama J."/>
        </authorList>
    </citation>
    <scope>NUCLEOTIDE SEQUENCE [LARGE SCALE GENOMIC DNA]</scope>
    <source>
        <strain evidence="11 12">NRRL Y-17804</strain>
    </source>
</reference>
<name>A0A0E9NN65_SAICN</name>
<dbReference type="AlphaFoldDB" id="A0A0E9NN65"/>
<organism evidence="11 12">
    <name type="scientific">Saitoella complicata (strain BCRC 22490 / CBS 7301 / JCM 7358 / NBRC 10748 / NRRL Y-17804)</name>
    <dbReference type="NCBI Taxonomy" id="698492"/>
    <lineage>
        <taxon>Eukaryota</taxon>
        <taxon>Fungi</taxon>
        <taxon>Dikarya</taxon>
        <taxon>Ascomycota</taxon>
        <taxon>Taphrinomycotina</taxon>
        <taxon>Taphrinomycotina incertae sedis</taxon>
        <taxon>Saitoella</taxon>
    </lineage>
</organism>
<keyword evidence="12" id="KW-1185">Reference proteome</keyword>
<dbReference type="Pfam" id="PF10568">
    <property type="entry name" value="Tom37"/>
    <property type="match status" value="1"/>
</dbReference>
<dbReference type="InterPro" id="IPR050931">
    <property type="entry name" value="Mito_Protein_Transport_Metaxin"/>
</dbReference>
<dbReference type="OMA" id="PIPFNFY"/>
<evidence type="ECO:0000256" key="2">
    <source>
        <dbReference type="ARBA" id="ARBA00022448"/>
    </source>
</evidence>
<dbReference type="EMBL" id="BACD03000044">
    <property type="protein sequence ID" value="GAO51322.1"/>
    <property type="molecule type" value="Genomic_DNA"/>
</dbReference>
<keyword evidence="2" id="KW-0813">Transport</keyword>
<dbReference type="GO" id="GO:0015031">
    <property type="term" value="P:protein transport"/>
    <property type="evidence" value="ECO:0007669"/>
    <property type="project" value="UniProtKB-KW"/>
</dbReference>
<evidence type="ECO:0000313" key="11">
    <source>
        <dbReference type="EMBL" id="GAO51322.1"/>
    </source>
</evidence>
<feature type="compositionally biased region" description="Polar residues" evidence="7">
    <location>
        <begin position="172"/>
        <end position="183"/>
    </location>
</feature>
<keyword evidence="3" id="KW-1000">Mitochondrion outer membrane</keyword>
<dbReference type="GO" id="GO:0007005">
    <property type="term" value="P:mitochondrion organization"/>
    <property type="evidence" value="ECO:0007669"/>
    <property type="project" value="TreeGrafter"/>
</dbReference>
<evidence type="ECO:0000256" key="5">
    <source>
        <dbReference type="ARBA" id="ARBA00023128"/>
    </source>
</evidence>
<dbReference type="PANTHER" id="PTHR12289:SF41">
    <property type="entry name" value="FAILED AXON CONNECTIONS-RELATED"/>
    <property type="match status" value="1"/>
</dbReference>
<evidence type="ECO:0000259" key="10">
    <source>
        <dbReference type="Pfam" id="PF17171"/>
    </source>
</evidence>
<dbReference type="GO" id="GO:0001401">
    <property type="term" value="C:SAM complex"/>
    <property type="evidence" value="ECO:0007669"/>
    <property type="project" value="InterPro"/>
</dbReference>
<reference evidence="11 12" key="2">
    <citation type="journal article" date="2014" name="J. Gen. Appl. Microbiol.">
        <title>The early diverging ascomycetous budding yeast Saitoella complicata has three histone deacetylases belonging to the Clr6, Hos2, and Rpd3 lineages.</title>
        <authorList>
            <person name="Nishida H."/>
            <person name="Matsumoto T."/>
            <person name="Kondo S."/>
            <person name="Hamamoto M."/>
            <person name="Yoshikawa H."/>
        </authorList>
    </citation>
    <scope>NUCLEOTIDE SEQUENCE [LARGE SCALE GENOMIC DNA]</scope>
    <source>
        <strain evidence="11 12">NRRL Y-17804</strain>
    </source>
</reference>
<evidence type="ECO:0000256" key="6">
    <source>
        <dbReference type="ARBA" id="ARBA00023136"/>
    </source>
</evidence>
<feature type="compositionally biased region" description="Acidic residues" evidence="7">
    <location>
        <begin position="356"/>
        <end position="371"/>
    </location>
</feature>
<evidence type="ECO:0008006" key="13">
    <source>
        <dbReference type="Google" id="ProtNLM"/>
    </source>
</evidence>
<feature type="region of interest" description="Disordered" evidence="7">
    <location>
        <begin position="356"/>
        <end position="376"/>
    </location>
</feature>
<evidence type="ECO:0000259" key="9">
    <source>
        <dbReference type="Pfam" id="PF10568"/>
    </source>
</evidence>
<keyword evidence="8" id="KW-0812">Transmembrane</keyword>
<keyword evidence="5" id="KW-0496">Mitochondrion</keyword>
<sequence>MSKKFELHIHTSPAFSLPSTDPLSIAALAYLQIVAPGEFTVVESSVSPLPSLRVFPEDIRISGYTEIIAYLKRASYDADSDLEPKQLALSEAYSALITSRGIDLSLLSLYADYPNYSRVTRHVLSAPLPFPASYVEPFRLRTAAQARVEKLGFNDALGSNFTDEVKEERNPNPRQNTFPSLTAPQPKLSPENLRKRIALTNLASEFYATINTIILQNPLRPTPFVFGDQPSSVDALLFGVLSTHLYPELPNPWLASELRKKERVAAWTHEARRTFLPSCIKTITSRPSVTSMVWDAIFQQEKKAENAVKDAASEAAEAQARTKRNKRIMVAVGGVVAFIVYVFAAGIVRIEVGGEEEGIDDEGQEEEEEEDRADHRGNDVRCARVLRKHQDANCKFEQRGSQVELASNRNPYSLYRTLSLVPSLSPVPLPLIPQNVLPIPI</sequence>
<dbReference type="InterPro" id="IPR033468">
    <property type="entry name" value="Metaxin_GST"/>
</dbReference>
<comment type="subcellular location">
    <subcellularLocation>
        <location evidence="1">Mitochondrion outer membrane</location>
    </subcellularLocation>
</comment>
<reference evidence="11 12" key="3">
    <citation type="journal article" date="2015" name="Genome Announc.">
        <title>Draft Genome Sequence of the Archiascomycetous Yeast Saitoella complicata.</title>
        <authorList>
            <person name="Yamauchi K."/>
            <person name="Kondo S."/>
            <person name="Hamamoto M."/>
            <person name="Takahashi Y."/>
            <person name="Ogura Y."/>
            <person name="Hayashi T."/>
            <person name="Nishida H."/>
        </authorList>
    </citation>
    <scope>NUCLEOTIDE SEQUENCE [LARGE SCALE GENOMIC DNA]</scope>
    <source>
        <strain evidence="11 12">NRRL Y-17804</strain>
    </source>
</reference>
<dbReference type="Pfam" id="PF17171">
    <property type="entry name" value="GST_C_6"/>
    <property type="match status" value="1"/>
</dbReference>
<feature type="domain" description="Mitochondrial outer membrane transport complex Sam37/metaxin N-terminal" evidence="9">
    <location>
        <begin position="24"/>
        <end position="141"/>
    </location>
</feature>
<feature type="transmembrane region" description="Helical" evidence="8">
    <location>
        <begin position="328"/>
        <end position="348"/>
    </location>
</feature>
<feature type="domain" description="Metaxin glutathione S-transferase" evidence="10">
    <location>
        <begin position="215"/>
        <end position="268"/>
    </location>
</feature>
<evidence type="ECO:0000256" key="7">
    <source>
        <dbReference type="SAM" id="MobiDB-lite"/>
    </source>
</evidence>
<dbReference type="STRING" id="698492.A0A0E9NN65"/>
<dbReference type="InterPro" id="IPR019564">
    <property type="entry name" value="Sam37/metaxin_N"/>
</dbReference>
<feature type="region of interest" description="Disordered" evidence="7">
    <location>
        <begin position="162"/>
        <end position="186"/>
    </location>
</feature>
<evidence type="ECO:0000256" key="3">
    <source>
        <dbReference type="ARBA" id="ARBA00022787"/>
    </source>
</evidence>
<keyword evidence="4" id="KW-0653">Protein transport</keyword>
<evidence type="ECO:0000256" key="4">
    <source>
        <dbReference type="ARBA" id="ARBA00022927"/>
    </source>
</evidence>
<protein>
    <recommendedName>
        <fullName evidence="13">Mitochondrial outer membrane transport complex Sam37/metaxin N-terminal domain-containing protein</fullName>
    </recommendedName>
</protein>
<comment type="caution">
    <text evidence="11">The sequence shown here is derived from an EMBL/GenBank/DDBJ whole genome shotgun (WGS) entry which is preliminary data.</text>
</comment>
<evidence type="ECO:0000313" key="12">
    <source>
        <dbReference type="Proteomes" id="UP000033140"/>
    </source>
</evidence>
<evidence type="ECO:0000256" key="1">
    <source>
        <dbReference type="ARBA" id="ARBA00004294"/>
    </source>
</evidence>
<accession>A0A0E9NN65</accession>